<sequence>MTYQLCLLQVFPQGSPMVPDFTKALLNVSESGILRDLEKRMLGSEHCVDQETIQDQYGSLGLGSFLSLFLLAGGISTITLVIYIMQNLCQLERRSLITIITEEALSTPIGAAADSYECPTTGWVTNEKNEDELGIASFIDDDEDFTDSTYPNLAMQWK</sequence>
<evidence type="ECO:0000313" key="1">
    <source>
        <dbReference type="EMBL" id="KAI3774960.1"/>
    </source>
</evidence>
<dbReference type="EMBL" id="CM042033">
    <property type="protein sequence ID" value="KAI3774960.1"/>
    <property type="molecule type" value="Genomic_DNA"/>
</dbReference>
<comment type="caution">
    <text evidence="1">The sequence shown here is derived from an EMBL/GenBank/DDBJ whole genome shotgun (WGS) entry which is preliminary data.</text>
</comment>
<proteinExistence type="predicted"/>
<evidence type="ECO:0000313" key="2">
    <source>
        <dbReference type="Proteomes" id="UP001056120"/>
    </source>
</evidence>
<dbReference type="Proteomes" id="UP001056120">
    <property type="component" value="Linkage Group LG16"/>
</dbReference>
<reference evidence="1 2" key="2">
    <citation type="journal article" date="2022" name="Mol. Ecol. Resour.">
        <title>The genomes of chicory, endive, great burdock and yacon provide insights into Asteraceae paleo-polyploidization history and plant inulin production.</title>
        <authorList>
            <person name="Fan W."/>
            <person name="Wang S."/>
            <person name="Wang H."/>
            <person name="Wang A."/>
            <person name="Jiang F."/>
            <person name="Liu H."/>
            <person name="Zhao H."/>
            <person name="Xu D."/>
            <person name="Zhang Y."/>
        </authorList>
    </citation>
    <scope>NUCLEOTIDE SEQUENCE [LARGE SCALE GENOMIC DNA]</scope>
    <source>
        <strain evidence="2">cv. Yunnan</strain>
        <tissue evidence="1">Leaves</tissue>
    </source>
</reference>
<name>A0ACB9FUZ8_9ASTR</name>
<reference evidence="2" key="1">
    <citation type="journal article" date="2022" name="Mol. Ecol. Resour.">
        <title>The genomes of chicory, endive, great burdock and yacon provide insights into Asteraceae palaeo-polyploidization history and plant inulin production.</title>
        <authorList>
            <person name="Fan W."/>
            <person name="Wang S."/>
            <person name="Wang H."/>
            <person name="Wang A."/>
            <person name="Jiang F."/>
            <person name="Liu H."/>
            <person name="Zhao H."/>
            <person name="Xu D."/>
            <person name="Zhang Y."/>
        </authorList>
    </citation>
    <scope>NUCLEOTIDE SEQUENCE [LARGE SCALE GENOMIC DNA]</scope>
    <source>
        <strain evidence="2">cv. Yunnan</strain>
    </source>
</reference>
<organism evidence="1 2">
    <name type="scientific">Smallanthus sonchifolius</name>
    <dbReference type="NCBI Taxonomy" id="185202"/>
    <lineage>
        <taxon>Eukaryota</taxon>
        <taxon>Viridiplantae</taxon>
        <taxon>Streptophyta</taxon>
        <taxon>Embryophyta</taxon>
        <taxon>Tracheophyta</taxon>
        <taxon>Spermatophyta</taxon>
        <taxon>Magnoliopsida</taxon>
        <taxon>eudicotyledons</taxon>
        <taxon>Gunneridae</taxon>
        <taxon>Pentapetalae</taxon>
        <taxon>asterids</taxon>
        <taxon>campanulids</taxon>
        <taxon>Asterales</taxon>
        <taxon>Asteraceae</taxon>
        <taxon>Asteroideae</taxon>
        <taxon>Heliantheae alliance</taxon>
        <taxon>Millerieae</taxon>
        <taxon>Smallanthus</taxon>
    </lineage>
</organism>
<gene>
    <name evidence="1" type="ORF">L1987_49526</name>
</gene>
<keyword evidence="2" id="KW-1185">Reference proteome</keyword>
<accession>A0ACB9FUZ8</accession>
<protein>
    <submittedName>
        <fullName evidence="1">Uncharacterized protein</fullName>
    </submittedName>
</protein>